<evidence type="ECO:0000256" key="1">
    <source>
        <dbReference type="SAM" id="Phobius"/>
    </source>
</evidence>
<reference evidence="2" key="1">
    <citation type="submission" date="2021-01" db="EMBL/GenBank/DDBJ databases">
        <title>Whole genome shotgun sequence of Virgisporangium aurantiacum NBRC 16421.</title>
        <authorList>
            <person name="Komaki H."/>
            <person name="Tamura T."/>
        </authorList>
    </citation>
    <scope>NUCLEOTIDE SEQUENCE</scope>
    <source>
        <strain evidence="2">NBRC 16421</strain>
    </source>
</reference>
<proteinExistence type="predicted"/>
<organism evidence="2 3">
    <name type="scientific">Virgisporangium aurantiacum</name>
    <dbReference type="NCBI Taxonomy" id="175570"/>
    <lineage>
        <taxon>Bacteria</taxon>
        <taxon>Bacillati</taxon>
        <taxon>Actinomycetota</taxon>
        <taxon>Actinomycetes</taxon>
        <taxon>Micromonosporales</taxon>
        <taxon>Micromonosporaceae</taxon>
        <taxon>Virgisporangium</taxon>
    </lineage>
</organism>
<feature type="transmembrane region" description="Helical" evidence="1">
    <location>
        <begin position="128"/>
        <end position="149"/>
    </location>
</feature>
<evidence type="ECO:0000313" key="3">
    <source>
        <dbReference type="Proteomes" id="UP000612585"/>
    </source>
</evidence>
<feature type="transmembrane region" description="Helical" evidence="1">
    <location>
        <begin position="65"/>
        <end position="85"/>
    </location>
</feature>
<protein>
    <submittedName>
        <fullName evidence="2">Uncharacterized protein</fullName>
    </submittedName>
</protein>
<keyword evidence="3" id="KW-1185">Reference proteome</keyword>
<feature type="transmembrane region" description="Helical" evidence="1">
    <location>
        <begin position="161"/>
        <end position="180"/>
    </location>
</feature>
<dbReference type="EMBL" id="BOPG01000034">
    <property type="protein sequence ID" value="GIJ58332.1"/>
    <property type="molecule type" value="Genomic_DNA"/>
</dbReference>
<sequence>MTPLERRCRRLLWLLPPGEREARGEELVGLLCDVSGGRSRPHRAEVLALIWLALRLRLRTTRTPVVIFGTAVLIAAATQSLGRLIDQHTGAVLERDMGPFRDGLPLDLGVALVPLVVAVAWLAGAVRVALAVCGTLLVVLTALFATTVGDVLSGPYAAENMRTLLLFMSAPVGVMAMLVAARRLGWTPPRPLALWLVLLGLSVLAWKGVGEWGRHGVYFAPWTYWAVSVVGLVAGAAAGLWLARRHRWPVMLIAAMAGGGLGELLGGWPPVANALVVGVFDDQPLPLALVLVAVGGPAHLLMERLRPARGPSAPPAEGLPAAG</sequence>
<feature type="transmembrane region" description="Helical" evidence="1">
    <location>
        <begin position="250"/>
        <end position="271"/>
    </location>
</feature>
<feature type="transmembrane region" description="Helical" evidence="1">
    <location>
        <begin position="283"/>
        <end position="302"/>
    </location>
</feature>
<keyword evidence="1" id="KW-0472">Membrane</keyword>
<comment type="caution">
    <text evidence="2">The sequence shown here is derived from an EMBL/GenBank/DDBJ whole genome shotgun (WGS) entry which is preliminary data.</text>
</comment>
<evidence type="ECO:0000313" key="2">
    <source>
        <dbReference type="EMBL" id="GIJ58332.1"/>
    </source>
</evidence>
<feature type="transmembrane region" description="Helical" evidence="1">
    <location>
        <begin position="105"/>
        <end position="123"/>
    </location>
</feature>
<feature type="transmembrane region" description="Helical" evidence="1">
    <location>
        <begin position="192"/>
        <end position="210"/>
    </location>
</feature>
<keyword evidence="1" id="KW-0812">Transmembrane</keyword>
<name>A0A8J4E3U4_9ACTN</name>
<dbReference type="Proteomes" id="UP000612585">
    <property type="component" value="Unassembled WGS sequence"/>
</dbReference>
<dbReference type="AlphaFoldDB" id="A0A8J4E3U4"/>
<gene>
    <name evidence="2" type="ORF">Vau01_058480</name>
</gene>
<feature type="transmembrane region" description="Helical" evidence="1">
    <location>
        <begin position="222"/>
        <end position="243"/>
    </location>
</feature>
<dbReference type="RefSeq" id="WP_203998895.1">
    <property type="nucleotide sequence ID" value="NZ_BOPG01000034.1"/>
</dbReference>
<keyword evidence="1" id="KW-1133">Transmembrane helix</keyword>
<accession>A0A8J4E3U4</accession>